<evidence type="ECO:0000313" key="1">
    <source>
        <dbReference type="EMBL" id="QHN38241.1"/>
    </source>
</evidence>
<dbReference type="InterPro" id="IPR024486">
    <property type="entry name" value="DUF2617"/>
</dbReference>
<sequence>MTPLTPPTPDAPIPDAPVKPAPYADLSVAYADTSASGLGFSLTAPLQEPLAQADGEVAGLPVSLRLLGASHQVLVGQHPQRHGQLLETVACLPEVTSDLPSSFQESGYYFNARTETMDDDGLTAAVADIVAEVDDHHRRGLPALLGRFPGSPLALTAIVAGPGTGDPGSEVLITWRTWHTYPQTGEVVVTSSSLWRQGVAHNRTQA</sequence>
<protein>
    <submittedName>
        <fullName evidence="1">DUF2617 family protein</fullName>
    </submittedName>
</protein>
<dbReference type="EMBL" id="CP045810">
    <property type="protein sequence ID" value="QHN38241.1"/>
    <property type="molecule type" value="Genomic_DNA"/>
</dbReference>
<proteinExistence type="predicted"/>
<reference evidence="1" key="1">
    <citation type="journal article" date="2021" name="Nat. Microbiol.">
        <title>Cocultivation of an ultrasmall environmental parasitic bacterium with lytic ability against bacteria associated with wastewater foams.</title>
        <authorList>
            <person name="Batinovic S."/>
            <person name="Rose J.J.A."/>
            <person name="Ratcliffe J."/>
            <person name="Seviour R.J."/>
            <person name="Petrovski S."/>
        </authorList>
    </citation>
    <scope>NUCLEOTIDE SEQUENCE</scope>
    <source>
        <strain evidence="1">CON44</strain>
    </source>
</reference>
<gene>
    <name evidence="1" type="ORF">GII30_02740</name>
</gene>
<accession>A0A857KTB6</accession>
<dbReference type="AlphaFoldDB" id="A0A857KTB6"/>
<organism evidence="1">
    <name type="scientific">Gordonia amarae</name>
    <dbReference type="NCBI Taxonomy" id="36821"/>
    <lineage>
        <taxon>Bacteria</taxon>
        <taxon>Bacillati</taxon>
        <taxon>Actinomycetota</taxon>
        <taxon>Actinomycetes</taxon>
        <taxon>Mycobacteriales</taxon>
        <taxon>Gordoniaceae</taxon>
        <taxon>Gordonia</taxon>
    </lineage>
</organism>
<name>A0A857KTB6_9ACTN</name>
<dbReference type="Pfam" id="PF10936">
    <property type="entry name" value="DUF2617"/>
    <property type="match status" value="1"/>
</dbReference>
<dbReference type="RefSeq" id="WP_050942864.1">
    <property type="nucleotide sequence ID" value="NZ_CP045804.1"/>
</dbReference>